<evidence type="ECO:0000313" key="2">
    <source>
        <dbReference type="Proteomes" id="UP000010116"/>
    </source>
</evidence>
<accession>J5KLR0</accession>
<proteinExistence type="predicted"/>
<protein>
    <submittedName>
        <fullName evidence="1">Uncharacterized protein</fullName>
    </submittedName>
</protein>
<dbReference type="Proteomes" id="UP000010116">
    <property type="component" value="Unassembled WGS sequence"/>
</dbReference>
<organism evidence="1 2">
    <name type="scientific">SAR86 cluster bacterium SAR86B</name>
    <dbReference type="NCBI Taxonomy" id="1123867"/>
    <lineage>
        <taxon>Bacteria</taxon>
        <taxon>Pseudomonadati</taxon>
        <taxon>Pseudomonadota</taxon>
        <taxon>Gammaproteobacteria</taxon>
        <taxon>SAR86 cluster</taxon>
    </lineage>
</organism>
<dbReference type="HOGENOM" id="CLU_3296327_0_0_6"/>
<reference evidence="1 2" key="1">
    <citation type="journal article" date="2012" name="ISME J.">
        <title>Genomic insights to SAR86, an abundant and uncultivated marine bacterial lineage.</title>
        <authorList>
            <person name="Dupont C.L."/>
            <person name="Rusch D.B."/>
            <person name="Yooseph S."/>
            <person name="Lombardo M.J."/>
            <person name="Richter R.A."/>
            <person name="Valas R."/>
            <person name="Novotny M."/>
            <person name="Yee-Greenbaum J."/>
            <person name="Selengut J.D."/>
            <person name="Haft D.H."/>
            <person name="Halpern A.L."/>
            <person name="Lasken R.S."/>
            <person name="Nealson K."/>
            <person name="Friedman R."/>
            <person name="Venter J.C."/>
        </authorList>
    </citation>
    <scope>NUCLEOTIDE SEQUENCE [LARGE SCALE GENOMIC DNA]</scope>
</reference>
<evidence type="ECO:0000313" key="1">
    <source>
        <dbReference type="EMBL" id="EJP73156.1"/>
    </source>
</evidence>
<gene>
    <name evidence="1" type="ORF">NT02SARS_1601</name>
</gene>
<sequence>MFNSSYNAFFSSLLRIVNSGTRSCSNTLNISRLIEYTLTK</sequence>
<name>J5KLR0_9GAMM</name>
<dbReference type="EMBL" id="JH611180">
    <property type="protein sequence ID" value="EJP73156.1"/>
    <property type="molecule type" value="Genomic_DNA"/>
</dbReference>
<dbReference type="AlphaFoldDB" id="J5KLR0"/>